<protein>
    <submittedName>
        <fullName evidence="9">Aromatic ring-hydroxylating dioxygenase subunit alpha</fullName>
        <ecNumber evidence="9">1.14.13.-</ecNumber>
    </submittedName>
</protein>
<dbReference type="RefSeq" id="WP_380163515.1">
    <property type="nucleotide sequence ID" value="NZ_JBHTNU010000004.1"/>
</dbReference>
<evidence type="ECO:0000256" key="3">
    <source>
        <dbReference type="ARBA" id="ARBA00022723"/>
    </source>
</evidence>
<dbReference type="PROSITE" id="PS00570">
    <property type="entry name" value="RING_HYDROXYL_ALPHA"/>
    <property type="match status" value="1"/>
</dbReference>
<dbReference type="CDD" id="cd03469">
    <property type="entry name" value="Rieske_RO_Alpha_N"/>
    <property type="match status" value="1"/>
</dbReference>
<gene>
    <name evidence="9" type="ORF">ACFQ4Y_05685</name>
</gene>
<proteinExistence type="predicted"/>
<dbReference type="SUPFAM" id="SSF55961">
    <property type="entry name" value="Bet v1-like"/>
    <property type="match status" value="1"/>
</dbReference>
<comment type="caution">
    <text evidence="9">The sequence shown here is derived from an EMBL/GenBank/DDBJ whole genome shotgun (WGS) entry which is preliminary data.</text>
</comment>
<reference evidence="10" key="1">
    <citation type="journal article" date="2019" name="Int. J. Syst. Evol. Microbiol.">
        <title>The Global Catalogue of Microorganisms (GCM) 10K type strain sequencing project: providing services to taxonomists for standard genome sequencing and annotation.</title>
        <authorList>
            <consortium name="The Broad Institute Genomics Platform"/>
            <consortium name="The Broad Institute Genome Sequencing Center for Infectious Disease"/>
            <person name="Wu L."/>
            <person name="Ma J."/>
        </authorList>
    </citation>
    <scope>NUCLEOTIDE SEQUENCE [LARGE SCALE GENOMIC DNA]</scope>
    <source>
        <strain evidence="10">S1</strain>
    </source>
</reference>
<sequence>MTKQSGVKDIFSPDLYQSVRLPCTQAETLPTWCYTSEEWYQRELEKIFLPAWHFVGRLEQIPNPGDYLTESFFGKSMIIIRGKDHHIRAFYNSCQHRGSKLLTDKGNCKFIQCKYHNWTYKLDGTLNGTPYMGKVENFNKCDYGFDTIRCEAIEGLIFITFNNSAPNLEDYLGDYSTLVAKPYRLMDMVCVREKEYKLKSNWKFYVEVDMETIHTPNIHKNSIGVQHVERPATRGEWVCVYHESEETVALHPGKRHLGFPHIQGLTGQAAKGTFFSILYPGFFIVSTQDSMWWIYKIPEGPEETRVKVGFCFPHLTVERNDFEEVAQRYYARWDQVIEEDNWITEFQQEVIRSSRPGRYSHKEFVVHEVDNWILDKVLD</sequence>
<dbReference type="Gene3D" id="3.90.380.10">
    <property type="entry name" value="Naphthalene 1,2-dioxygenase Alpha Subunit, Chain A, domain 1"/>
    <property type="match status" value="2"/>
</dbReference>
<organism evidence="9 10">
    <name type="scientific">Kroppenstedtia sanguinis</name>
    <dbReference type="NCBI Taxonomy" id="1380684"/>
    <lineage>
        <taxon>Bacteria</taxon>
        <taxon>Bacillati</taxon>
        <taxon>Bacillota</taxon>
        <taxon>Bacilli</taxon>
        <taxon>Bacillales</taxon>
        <taxon>Thermoactinomycetaceae</taxon>
        <taxon>Kroppenstedtia</taxon>
    </lineage>
</organism>
<feature type="domain" description="Rieske" evidence="8">
    <location>
        <begin position="52"/>
        <end position="159"/>
    </location>
</feature>
<keyword evidence="3" id="KW-0479">Metal-binding</keyword>
<dbReference type="EMBL" id="JBHTNU010000004">
    <property type="protein sequence ID" value="MFD1426428.1"/>
    <property type="molecule type" value="Genomic_DNA"/>
</dbReference>
<dbReference type="PRINTS" id="PR00090">
    <property type="entry name" value="RNGDIOXGNASE"/>
</dbReference>
<evidence type="ECO:0000256" key="5">
    <source>
        <dbReference type="ARBA" id="ARBA00023004"/>
    </source>
</evidence>
<dbReference type="Proteomes" id="UP001597282">
    <property type="component" value="Unassembled WGS sequence"/>
</dbReference>
<accession>A0ABW4C938</accession>
<evidence type="ECO:0000256" key="1">
    <source>
        <dbReference type="ARBA" id="ARBA00001962"/>
    </source>
</evidence>
<dbReference type="CDD" id="cd00680">
    <property type="entry name" value="RHO_alpha_C"/>
    <property type="match status" value="1"/>
</dbReference>
<dbReference type="InterPro" id="IPR017941">
    <property type="entry name" value="Rieske_2Fe-2S"/>
</dbReference>
<comment type="cofactor">
    <cofactor evidence="1">
        <name>Fe cation</name>
        <dbReference type="ChEBI" id="CHEBI:24875"/>
    </cofactor>
</comment>
<dbReference type="Gene3D" id="2.102.10.10">
    <property type="entry name" value="Rieske [2Fe-2S] iron-sulphur domain"/>
    <property type="match status" value="1"/>
</dbReference>
<evidence type="ECO:0000259" key="8">
    <source>
        <dbReference type="PROSITE" id="PS51296"/>
    </source>
</evidence>
<dbReference type="InterPro" id="IPR001663">
    <property type="entry name" value="Rng_hydr_dOase-A"/>
</dbReference>
<dbReference type="EC" id="1.14.13.-" evidence="9"/>
<keyword evidence="2" id="KW-0001">2Fe-2S</keyword>
<dbReference type="PROSITE" id="PS51296">
    <property type="entry name" value="RIESKE"/>
    <property type="match status" value="1"/>
</dbReference>
<evidence type="ECO:0000256" key="7">
    <source>
        <dbReference type="ARBA" id="ARBA00023027"/>
    </source>
</evidence>
<dbReference type="Pfam" id="PF00848">
    <property type="entry name" value="Ring_hydroxyl_A"/>
    <property type="match status" value="1"/>
</dbReference>
<evidence type="ECO:0000313" key="10">
    <source>
        <dbReference type="Proteomes" id="UP001597282"/>
    </source>
</evidence>
<dbReference type="InterPro" id="IPR015881">
    <property type="entry name" value="ARHD_Rieske_2Fe_2S"/>
</dbReference>
<evidence type="ECO:0000313" key="9">
    <source>
        <dbReference type="EMBL" id="MFD1426428.1"/>
    </source>
</evidence>
<dbReference type="InterPro" id="IPR015879">
    <property type="entry name" value="Ring_hydroxy_dOase_asu_C_dom"/>
</dbReference>
<keyword evidence="4 9" id="KW-0560">Oxidoreductase</keyword>
<evidence type="ECO:0000256" key="2">
    <source>
        <dbReference type="ARBA" id="ARBA00022714"/>
    </source>
</evidence>
<dbReference type="GO" id="GO:0051213">
    <property type="term" value="F:dioxygenase activity"/>
    <property type="evidence" value="ECO:0007669"/>
    <property type="project" value="UniProtKB-KW"/>
</dbReference>
<keyword evidence="6" id="KW-0411">Iron-sulfur</keyword>
<dbReference type="SUPFAM" id="SSF50022">
    <property type="entry name" value="ISP domain"/>
    <property type="match status" value="1"/>
</dbReference>
<evidence type="ECO:0000256" key="4">
    <source>
        <dbReference type="ARBA" id="ARBA00023002"/>
    </source>
</evidence>
<evidence type="ECO:0000256" key="6">
    <source>
        <dbReference type="ARBA" id="ARBA00023014"/>
    </source>
</evidence>
<dbReference type="InterPro" id="IPR036922">
    <property type="entry name" value="Rieske_2Fe-2S_sf"/>
</dbReference>
<name>A0ABW4C938_9BACL</name>
<keyword evidence="9" id="KW-0223">Dioxygenase</keyword>
<dbReference type="Pfam" id="PF00355">
    <property type="entry name" value="Rieske"/>
    <property type="match status" value="1"/>
</dbReference>
<keyword evidence="7" id="KW-0520">NAD</keyword>
<keyword evidence="10" id="KW-1185">Reference proteome</keyword>
<keyword evidence="5" id="KW-0408">Iron</keyword>
<dbReference type="PANTHER" id="PTHR43756:SF5">
    <property type="entry name" value="CHOLINE MONOOXYGENASE, CHLOROPLASTIC"/>
    <property type="match status" value="1"/>
</dbReference>
<dbReference type="PANTHER" id="PTHR43756">
    <property type="entry name" value="CHOLINE MONOOXYGENASE, CHLOROPLASTIC"/>
    <property type="match status" value="1"/>
</dbReference>